<gene>
    <name evidence="2" type="ORF">KSB_88570</name>
</gene>
<evidence type="ECO:0000256" key="1">
    <source>
        <dbReference type="SAM" id="Phobius"/>
    </source>
</evidence>
<organism evidence="2 3">
    <name type="scientific">Ktedonobacter robiniae</name>
    <dbReference type="NCBI Taxonomy" id="2778365"/>
    <lineage>
        <taxon>Bacteria</taxon>
        <taxon>Bacillati</taxon>
        <taxon>Chloroflexota</taxon>
        <taxon>Ktedonobacteria</taxon>
        <taxon>Ktedonobacterales</taxon>
        <taxon>Ktedonobacteraceae</taxon>
        <taxon>Ktedonobacter</taxon>
    </lineage>
</organism>
<comment type="caution">
    <text evidence="2">The sequence shown here is derived from an EMBL/GenBank/DDBJ whole genome shotgun (WGS) entry which is preliminary data.</text>
</comment>
<feature type="transmembrane region" description="Helical" evidence="1">
    <location>
        <begin position="48"/>
        <end position="67"/>
    </location>
</feature>
<protein>
    <recommendedName>
        <fullName evidence="4">Cardiolipin synthase N-terminal domain-containing protein</fullName>
    </recommendedName>
</protein>
<evidence type="ECO:0000313" key="3">
    <source>
        <dbReference type="Proteomes" id="UP000654345"/>
    </source>
</evidence>
<dbReference type="Proteomes" id="UP000654345">
    <property type="component" value="Unassembled WGS sequence"/>
</dbReference>
<proteinExistence type="predicted"/>
<dbReference type="RefSeq" id="WP_201376514.1">
    <property type="nucleotide sequence ID" value="NZ_BNJG01000005.1"/>
</dbReference>
<keyword evidence="1" id="KW-0812">Transmembrane</keyword>
<keyword evidence="1" id="KW-1133">Transmembrane helix</keyword>
<keyword evidence="3" id="KW-1185">Reference proteome</keyword>
<dbReference type="EMBL" id="BNJG01000005">
    <property type="protein sequence ID" value="GHO60382.1"/>
    <property type="molecule type" value="Genomic_DNA"/>
</dbReference>
<accession>A0ABQ3V5Z1</accession>
<name>A0ABQ3V5Z1_9CHLR</name>
<sequence length="75" mass="8641">MESFYEEEKKIVHRHPTLYKILGLIFLGITMVLISIDVVLDWPASTRAAVLILSLFPFLLALVYFLLATQEERGF</sequence>
<evidence type="ECO:0000313" key="2">
    <source>
        <dbReference type="EMBL" id="GHO60382.1"/>
    </source>
</evidence>
<feature type="transmembrane region" description="Helical" evidence="1">
    <location>
        <begin position="21"/>
        <end position="42"/>
    </location>
</feature>
<keyword evidence="1" id="KW-0472">Membrane</keyword>
<reference evidence="2 3" key="1">
    <citation type="journal article" date="2021" name="Int. J. Syst. Evol. Microbiol.">
        <title>Reticulibacter mediterranei gen. nov., sp. nov., within the new family Reticulibacteraceae fam. nov., and Ktedonospora formicarum gen. nov., sp. nov., Ktedonobacter robiniae sp. nov., Dictyobacter formicarum sp. nov. and Dictyobacter arantiisoli sp. nov., belonging to the class Ktedonobacteria.</title>
        <authorList>
            <person name="Yabe S."/>
            <person name="Zheng Y."/>
            <person name="Wang C.M."/>
            <person name="Sakai Y."/>
            <person name="Abe K."/>
            <person name="Yokota A."/>
            <person name="Donadio S."/>
            <person name="Cavaletti L."/>
            <person name="Monciardini P."/>
        </authorList>
    </citation>
    <scope>NUCLEOTIDE SEQUENCE [LARGE SCALE GENOMIC DNA]</scope>
    <source>
        <strain evidence="2 3">SOSP1-30</strain>
    </source>
</reference>
<evidence type="ECO:0008006" key="4">
    <source>
        <dbReference type="Google" id="ProtNLM"/>
    </source>
</evidence>